<sequence>MAQQLALDIPDAGTGTQSSPEPDLAVSVLKAAGGDPLVAIRSLLADADFLRDQLYIASCVMSAGMARGWKPKYERPL</sequence>
<accession>A0A9W5AYS6</accession>
<reference evidence="2 3" key="1">
    <citation type="submission" date="2016-01" db="EMBL/GenBank/DDBJ databases">
        <authorList>
            <person name="Regsiter A."/>
            <person name="william w."/>
        </authorList>
    </citation>
    <scope>NUCLEOTIDE SEQUENCE [LARGE SCALE GENOMIC DNA]</scope>
    <source>
        <strain evidence="2 3">CFBP 5494</strain>
    </source>
</reference>
<evidence type="ECO:0000256" key="1">
    <source>
        <dbReference type="SAM" id="MobiDB-lite"/>
    </source>
</evidence>
<comment type="caution">
    <text evidence="2">The sequence shown here is derived from an EMBL/GenBank/DDBJ whole genome shotgun (WGS) entry which is preliminary data.</text>
</comment>
<keyword evidence="3" id="KW-1185">Reference proteome</keyword>
<feature type="region of interest" description="Disordered" evidence="1">
    <location>
        <begin position="1"/>
        <end position="21"/>
    </location>
</feature>
<name>A0A9W5AYS6_9HYPH</name>
<gene>
    <name evidence="2" type="ORF">AGR2A_Cc120035</name>
</gene>
<organism evidence="2 3">
    <name type="scientific">Agrobacterium genomosp. 2 str. CFBP 5494</name>
    <dbReference type="NCBI Taxonomy" id="1183436"/>
    <lineage>
        <taxon>Bacteria</taxon>
        <taxon>Pseudomonadati</taxon>
        <taxon>Pseudomonadota</taxon>
        <taxon>Alphaproteobacteria</taxon>
        <taxon>Hyphomicrobiales</taxon>
        <taxon>Rhizobiaceae</taxon>
        <taxon>Rhizobium/Agrobacterium group</taxon>
        <taxon>Agrobacterium</taxon>
        <taxon>Agrobacterium tumefaciens complex</taxon>
    </lineage>
</organism>
<evidence type="ECO:0000313" key="3">
    <source>
        <dbReference type="Proteomes" id="UP000191933"/>
    </source>
</evidence>
<dbReference type="RefSeq" id="WP_080822678.1">
    <property type="nucleotide sequence ID" value="NZ_LT009718.1"/>
</dbReference>
<dbReference type="Proteomes" id="UP000191933">
    <property type="component" value="Unassembled WGS sequence"/>
</dbReference>
<protein>
    <submittedName>
        <fullName evidence="2">Uncharacterized protein</fullName>
    </submittedName>
</protein>
<dbReference type="AlphaFoldDB" id="A0A9W5AYS6"/>
<evidence type="ECO:0000313" key="2">
    <source>
        <dbReference type="EMBL" id="CUW87413.1"/>
    </source>
</evidence>
<proteinExistence type="predicted"/>
<dbReference type="EMBL" id="FBVY01000004">
    <property type="protein sequence ID" value="CUW87413.1"/>
    <property type="molecule type" value="Genomic_DNA"/>
</dbReference>